<keyword evidence="7 12" id="KW-0315">Glutamine amidotransferase</keyword>
<comment type="catalytic activity">
    <reaction evidence="10 12">
        <text>5-[(5-phospho-1-deoxy-D-ribulos-1-ylimino)methylamino]-1-(5-phospho-beta-D-ribosyl)imidazole-4-carboxamide + L-glutamine = D-erythro-1-(imidazol-4-yl)glycerol 3-phosphate + 5-amino-1-(5-phospho-beta-D-ribosyl)imidazole-4-carboxamide + L-glutamate + H(+)</text>
        <dbReference type="Rhea" id="RHEA:24793"/>
        <dbReference type="ChEBI" id="CHEBI:15378"/>
        <dbReference type="ChEBI" id="CHEBI:29985"/>
        <dbReference type="ChEBI" id="CHEBI:58278"/>
        <dbReference type="ChEBI" id="CHEBI:58359"/>
        <dbReference type="ChEBI" id="CHEBI:58475"/>
        <dbReference type="ChEBI" id="CHEBI:58525"/>
        <dbReference type="EC" id="4.3.2.10"/>
    </reaction>
</comment>
<keyword evidence="9 12" id="KW-0456">Lyase</keyword>
<dbReference type="UniPathway" id="UPA00031">
    <property type="reaction ID" value="UER00010"/>
</dbReference>
<evidence type="ECO:0000256" key="9">
    <source>
        <dbReference type="ARBA" id="ARBA00023239"/>
    </source>
</evidence>
<comment type="pathway">
    <text evidence="2 12">Amino-acid biosynthesis; L-histidine biosynthesis; L-histidine from 5-phospho-alpha-D-ribose 1-diphosphate: step 5/9.</text>
</comment>
<comment type="caution">
    <text evidence="15">The sequence shown here is derived from an EMBL/GenBank/DDBJ whole genome shotgun (WGS) entry which is preliminary data.</text>
</comment>
<keyword evidence="6 12" id="KW-0378">Hydrolase</keyword>
<name>A0A3N5BMV2_9THEO</name>
<dbReference type="NCBIfam" id="TIGR01855">
    <property type="entry name" value="IMP_synth_hisH"/>
    <property type="match status" value="1"/>
</dbReference>
<keyword evidence="8 12" id="KW-0368">Histidine biosynthesis</keyword>
<evidence type="ECO:0000256" key="3">
    <source>
        <dbReference type="ARBA" id="ARBA00011152"/>
    </source>
</evidence>
<dbReference type="Proteomes" id="UP000282654">
    <property type="component" value="Unassembled WGS sequence"/>
</dbReference>
<keyword evidence="16" id="KW-1185">Reference proteome</keyword>
<dbReference type="SUPFAM" id="SSF52317">
    <property type="entry name" value="Class I glutamine amidotransferase-like"/>
    <property type="match status" value="1"/>
</dbReference>
<dbReference type="EMBL" id="RKRE01000002">
    <property type="protein sequence ID" value="RPF47075.1"/>
    <property type="molecule type" value="Genomic_DNA"/>
</dbReference>
<evidence type="ECO:0000256" key="5">
    <source>
        <dbReference type="ARBA" id="ARBA00022605"/>
    </source>
</evidence>
<dbReference type="PROSITE" id="PS51273">
    <property type="entry name" value="GATASE_TYPE_1"/>
    <property type="match status" value="1"/>
</dbReference>
<dbReference type="GO" id="GO:0000105">
    <property type="term" value="P:L-histidine biosynthetic process"/>
    <property type="evidence" value="ECO:0007669"/>
    <property type="project" value="UniProtKB-UniRule"/>
</dbReference>
<dbReference type="FunFam" id="3.40.50.880:FF:000009">
    <property type="entry name" value="Imidazole glycerol phosphate synthase subunit HisH"/>
    <property type="match status" value="1"/>
</dbReference>
<dbReference type="GO" id="GO:0004359">
    <property type="term" value="F:glutaminase activity"/>
    <property type="evidence" value="ECO:0007669"/>
    <property type="project" value="UniProtKB-EC"/>
</dbReference>
<evidence type="ECO:0000256" key="1">
    <source>
        <dbReference type="ARBA" id="ARBA00004496"/>
    </source>
</evidence>
<evidence type="ECO:0000256" key="7">
    <source>
        <dbReference type="ARBA" id="ARBA00022962"/>
    </source>
</evidence>
<dbReference type="EC" id="4.3.2.10" evidence="12"/>
<dbReference type="HAMAP" id="MF_00278">
    <property type="entry name" value="HisH"/>
    <property type="match status" value="1"/>
</dbReference>
<dbReference type="PANTHER" id="PTHR42701:SF1">
    <property type="entry name" value="IMIDAZOLE GLYCEROL PHOSPHATE SYNTHASE SUBUNIT HISH"/>
    <property type="match status" value="1"/>
</dbReference>
<feature type="active site" evidence="12 13">
    <location>
        <position position="183"/>
    </location>
</feature>
<keyword evidence="4 12" id="KW-0963">Cytoplasm</keyword>
<gene>
    <name evidence="12" type="primary">hisH</name>
    <name evidence="15" type="ORF">EDD75_1347</name>
</gene>
<comment type="subcellular location">
    <subcellularLocation>
        <location evidence="1 12">Cytoplasm</location>
    </subcellularLocation>
</comment>
<evidence type="ECO:0000256" key="6">
    <source>
        <dbReference type="ARBA" id="ARBA00022801"/>
    </source>
</evidence>
<evidence type="ECO:0000256" key="12">
    <source>
        <dbReference type="HAMAP-Rule" id="MF_00278"/>
    </source>
</evidence>
<comment type="function">
    <text evidence="12">IGPS catalyzes the conversion of PRFAR and glutamine to IGP, AICAR and glutamate. The HisH subunit catalyzes the hydrolysis of glutamine to glutamate and ammonia as part of the synthesis of IGP and AICAR. The resulting ammonia molecule is channeled to the active site of HisF.</text>
</comment>
<evidence type="ECO:0000259" key="14">
    <source>
        <dbReference type="Pfam" id="PF00117"/>
    </source>
</evidence>
<dbReference type="Pfam" id="PF00117">
    <property type="entry name" value="GATase"/>
    <property type="match status" value="1"/>
</dbReference>
<dbReference type="AlphaFoldDB" id="A0A3N5BMV2"/>
<accession>A0A3N5BMV2</accession>
<dbReference type="InterPro" id="IPR017926">
    <property type="entry name" value="GATASE"/>
</dbReference>
<evidence type="ECO:0000313" key="16">
    <source>
        <dbReference type="Proteomes" id="UP000282654"/>
    </source>
</evidence>
<evidence type="ECO:0000256" key="2">
    <source>
        <dbReference type="ARBA" id="ARBA00005091"/>
    </source>
</evidence>
<sequence>MIAIVDYGMGNLRSVEKGIAKAGFAAVVTREPEVVAGAAGVILPGVGAFADAMANLKSTGLLDALHRVLSQGKPFLGICLGMQLLFEVSEEWGETPGLGYFKGRVRRLPGGVKVPHMGWNEVEFSGPSPLFAGIPDRTHFYFVHSYYVDPAEKEIVLAETAYGVRFAAAVGRGKVFGVQFHPEKSSTWGLKILGNFGRLVAECL</sequence>
<dbReference type="GO" id="GO:0005737">
    <property type="term" value="C:cytoplasm"/>
    <property type="evidence" value="ECO:0007669"/>
    <property type="project" value="UniProtKB-SubCell"/>
</dbReference>
<comment type="subunit">
    <text evidence="3 12">Heterodimer of HisH and HisF.</text>
</comment>
<keyword evidence="5 12" id="KW-0028">Amino-acid biosynthesis</keyword>
<evidence type="ECO:0000256" key="13">
    <source>
        <dbReference type="PIRSR" id="PIRSR000495-1"/>
    </source>
</evidence>
<dbReference type="PANTHER" id="PTHR42701">
    <property type="entry name" value="IMIDAZOLE GLYCEROL PHOSPHATE SYNTHASE SUBUNIT HISH"/>
    <property type="match status" value="1"/>
</dbReference>
<dbReference type="GO" id="GO:0016829">
    <property type="term" value="F:lyase activity"/>
    <property type="evidence" value="ECO:0007669"/>
    <property type="project" value="UniProtKB-KW"/>
</dbReference>
<dbReference type="InterPro" id="IPR010139">
    <property type="entry name" value="Imidazole-glycPsynth_HisH"/>
</dbReference>
<dbReference type="OrthoDB" id="9807137at2"/>
<dbReference type="GO" id="GO:0000107">
    <property type="term" value="F:imidazoleglycerol-phosphate synthase activity"/>
    <property type="evidence" value="ECO:0007669"/>
    <property type="project" value="UniProtKB-UniRule"/>
</dbReference>
<dbReference type="Gene3D" id="3.40.50.880">
    <property type="match status" value="1"/>
</dbReference>
<evidence type="ECO:0000256" key="11">
    <source>
        <dbReference type="ARBA" id="ARBA00049534"/>
    </source>
</evidence>
<feature type="domain" description="Glutamine amidotransferase" evidence="14">
    <location>
        <begin position="4"/>
        <end position="194"/>
    </location>
</feature>
<dbReference type="EC" id="3.5.1.2" evidence="12"/>
<dbReference type="InterPro" id="IPR029062">
    <property type="entry name" value="Class_I_gatase-like"/>
</dbReference>
<evidence type="ECO:0000256" key="8">
    <source>
        <dbReference type="ARBA" id="ARBA00023102"/>
    </source>
</evidence>
<dbReference type="PIRSF" id="PIRSF000495">
    <property type="entry name" value="Amidotransf_hisH"/>
    <property type="match status" value="1"/>
</dbReference>
<comment type="catalytic activity">
    <reaction evidence="11 12">
        <text>L-glutamine + H2O = L-glutamate + NH4(+)</text>
        <dbReference type="Rhea" id="RHEA:15889"/>
        <dbReference type="ChEBI" id="CHEBI:15377"/>
        <dbReference type="ChEBI" id="CHEBI:28938"/>
        <dbReference type="ChEBI" id="CHEBI:29985"/>
        <dbReference type="ChEBI" id="CHEBI:58359"/>
        <dbReference type="EC" id="3.5.1.2"/>
    </reaction>
</comment>
<protein>
    <recommendedName>
        <fullName evidence="12">Imidazole glycerol phosphate synthase subunit HisH</fullName>
        <ecNumber evidence="12">4.3.2.10</ecNumber>
    </recommendedName>
    <alternativeName>
        <fullName evidence="12">IGP synthase glutaminase subunit</fullName>
        <ecNumber evidence="12">3.5.1.2</ecNumber>
    </alternativeName>
    <alternativeName>
        <fullName evidence="12">IGP synthase subunit HisH</fullName>
    </alternativeName>
    <alternativeName>
        <fullName evidence="12">ImGP synthase subunit HisH</fullName>
        <shortName evidence="12">IGPS subunit HisH</shortName>
    </alternativeName>
</protein>
<evidence type="ECO:0000313" key="15">
    <source>
        <dbReference type="EMBL" id="RPF47075.1"/>
    </source>
</evidence>
<evidence type="ECO:0000256" key="10">
    <source>
        <dbReference type="ARBA" id="ARBA00047838"/>
    </source>
</evidence>
<dbReference type="RefSeq" id="WP_123929826.1">
    <property type="nucleotide sequence ID" value="NZ_RKRE01000002.1"/>
</dbReference>
<organism evidence="15 16">
    <name type="scientific">Thermodesulfitimonas autotrophica</name>
    <dbReference type="NCBI Taxonomy" id="1894989"/>
    <lineage>
        <taxon>Bacteria</taxon>
        <taxon>Bacillati</taxon>
        <taxon>Bacillota</taxon>
        <taxon>Clostridia</taxon>
        <taxon>Thermoanaerobacterales</taxon>
        <taxon>Thermoanaerobacteraceae</taxon>
        <taxon>Thermodesulfitimonas</taxon>
    </lineage>
</organism>
<proteinExistence type="inferred from homology"/>
<evidence type="ECO:0000256" key="4">
    <source>
        <dbReference type="ARBA" id="ARBA00022490"/>
    </source>
</evidence>
<reference evidence="15 16" key="1">
    <citation type="submission" date="2018-11" db="EMBL/GenBank/DDBJ databases">
        <title>Genomic Encyclopedia of Type Strains, Phase IV (KMG-IV): sequencing the most valuable type-strain genomes for metagenomic binning, comparative biology and taxonomic classification.</title>
        <authorList>
            <person name="Goeker M."/>
        </authorList>
    </citation>
    <scope>NUCLEOTIDE SEQUENCE [LARGE SCALE GENOMIC DNA]</scope>
    <source>
        <strain evidence="15 16">DSM 102936</strain>
    </source>
</reference>
<dbReference type="CDD" id="cd01748">
    <property type="entry name" value="GATase1_IGP_Synthase"/>
    <property type="match status" value="1"/>
</dbReference>
<feature type="active site" evidence="12 13">
    <location>
        <position position="181"/>
    </location>
</feature>
<feature type="active site" description="Nucleophile" evidence="12 13">
    <location>
        <position position="79"/>
    </location>
</feature>